<organism evidence="8 9">
    <name type="scientific">Micavibrio aeruginosavorus</name>
    <dbReference type="NCBI Taxonomy" id="349221"/>
    <lineage>
        <taxon>Bacteria</taxon>
        <taxon>Pseudomonadati</taxon>
        <taxon>Bdellovibrionota</taxon>
        <taxon>Bdellovibrionia</taxon>
        <taxon>Bdellovibrionales</taxon>
        <taxon>Pseudobdellovibrionaceae</taxon>
        <taxon>Micavibrio</taxon>
    </lineage>
</organism>
<dbReference type="Proteomes" id="UP000249417">
    <property type="component" value="Unassembled WGS sequence"/>
</dbReference>
<feature type="domain" description="COQ9 C-terminal" evidence="7">
    <location>
        <begin position="118"/>
        <end position="186"/>
    </location>
</feature>
<dbReference type="GO" id="GO:0006744">
    <property type="term" value="P:ubiquinone biosynthetic process"/>
    <property type="evidence" value="ECO:0007669"/>
    <property type="project" value="UniProtKB-KW"/>
</dbReference>
<keyword evidence="5" id="KW-0446">Lipid-binding</keyword>
<dbReference type="AlphaFoldDB" id="A0A2W5MSB0"/>
<evidence type="ECO:0000256" key="3">
    <source>
        <dbReference type="ARBA" id="ARBA00022688"/>
    </source>
</evidence>
<gene>
    <name evidence="8" type="ORF">DI551_12325</name>
</gene>
<dbReference type="EMBL" id="QFQB01000162">
    <property type="protein sequence ID" value="PZQ43348.1"/>
    <property type="molecule type" value="Genomic_DNA"/>
</dbReference>
<keyword evidence="4" id="KW-0809">Transit peptide</keyword>
<dbReference type="GO" id="GO:0008289">
    <property type="term" value="F:lipid binding"/>
    <property type="evidence" value="ECO:0007669"/>
    <property type="project" value="UniProtKB-KW"/>
</dbReference>
<comment type="pathway">
    <text evidence="1">Cofactor biosynthesis; ubiquinone biosynthesis.</text>
</comment>
<comment type="function">
    <text evidence="6">Membrane-associated protein that warps the membrane surface to access and bind aromatic isoprenes with high specificity, including ubiquinone (CoQ) isoprene intermediates and presents them directly to COQ7, therefore facilitating the COQ7-mediated hydroxylase step. Participates in the biosynthesis of coenzyme Q, also named ubiquinone, an essential lipid-soluble electron transporter for aerobic cellular respiration.</text>
</comment>
<keyword evidence="3" id="KW-0831">Ubiquinone biosynthesis</keyword>
<dbReference type="InterPro" id="IPR013718">
    <property type="entry name" value="COQ9_C"/>
</dbReference>
<dbReference type="PANTHER" id="PTHR21427:SF19">
    <property type="entry name" value="UBIQUINONE BIOSYNTHESIS PROTEIN COQ9, MITOCHONDRIAL"/>
    <property type="match status" value="1"/>
</dbReference>
<dbReference type="Pfam" id="PF08511">
    <property type="entry name" value="COQ9"/>
    <property type="match status" value="1"/>
</dbReference>
<dbReference type="NCBIfam" id="TIGR02396">
    <property type="entry name" value="diverge_rpsU"/>
    <property type="match status" value="1"/>
</dbReference>
<reference evidence="8 9" key="1">
    <citation type="submission" date="2017-08" db="EMBL/GenBank/DDBJ databases">
        <title>Infants hospitalized years apart are colonized by the same room-sourced microbial strains.</title>
        <authorList>
            <person name="Brooks B."/>
            <person name="Olm M.R."/>
            <person name="Firek B.A."/>
            <person name="Baker R."/>
            <person name="Thomas B.C."/>
            <person name="Morowitz M.J."/>
            <person name="Banfield J.F."/>
        </authorList>
    </citation>
    <scope>NUCLEOTIDE SEQUENCE [LARGE SCALE GENOMIC DNA]</scope>
    <source>
        <strain evidence="8">S2_005_002_R2_29</strain>
    </source>
</reference>
<proteinExistence type="inferred from homology"/>
<evidence type="ECO:0000256" key="5">
    <source>
        <dbReference type="ARBA" id="ARBA00023121"/>
    </source>
</evidence>
<evidence type="ECO:0000256" key="2">
    <source>
        <dbReference type="ARBA" id="ARBA00010766"/>
    </source>
</evidence>
<evidence type="ECO:0000256" key="6">
    <source>
        <dbReference type="ARBA" id="ARBA00058104"/>
    </source>
</evidence>
<evidence type="ECO:0000256" key="4">
    <source>
        <dbReference type="ARBA" id="ARBA00022946"/>
    </source>
</evidence>
<protein>
    <submittedName>
        <fullName evidence="8">COQ9 family protein</fullName>
    </submittedName>
</protein>
<evidence type="ECO:0000313" key="8">
    <source>
        <dbReference type="EMBL" id="PZQ43348.1"/>
    </source>
</evidence>
<dbReference type="InterPro" id="IPR012762">
    <property type="entry name" value="Ubiq_biosynth_COQ9"/>
</dbReference>
<evidence type="ECO:0000259" key="7">
    <source>
        <dbReference type="Pfam" id="PF08511"/>
    </source>
</evidence>
<evidence type="ECO:0000256" key="1">
    <source>
        <dbReference type="ARBA" id="ARBA00004749"/>
    </source>
</evidence>
<accession>A0A2W5MSB0</accession>
<comment type="similarity">
    <text evidence="2">Belongs to the COQ9 family.</text>
</comment>
<comment type="caution">
    <text evidence="8">The sequence shown here is derived from an EMBL/GenBank/DDBJ whole genome shotgun (WGS) entry which is preliminary data.</text>
</comment>
<dbReference type="PANTHER" id="PTHR21427">
    <property type="entry name" value="UBIQUINONE BIOSYNTHESIS PROTEIN COQ9, MITOCHONDRIAL"/>
    <property type="match status" value="1"/>
</dbReference>
<name>A0A2W5MSB0_9BACT</name>
<evidence type="ECO:0000313" key="9">
    <source>
        <dbReference type="Proteomes" id="UP000249417"/>
    </source>
</evidence>
<dbReference type="Gene3D" id="1.10.357.10">
    <property type="entry name" value="Tetracycline Repressor, domain 2"/>
    <property type="match status" value="1"/>
</dbReference>
<sequence length="195" mass="21959">MRKSNQVAKDAILEAALPSVPFDGWTMKTLEDAALTAGYPASMVPSVFPAGVKDALIHFSDWADRRMMDVLQTGSIPLRVRDRIALAVRTRFESLAPFREAERLAIAFWVRPFRKWEGARLVWKTADVIWKWAGDTATDYNRYTKRGLLSGVLTATALVWLSDTSKGSQDSWAFLERRIENIMDVGKIVAKVKKA</sequence>